<dbReference type="Proteomes" id="UP000799539">
    <property type="component" value="Unassembled WGS sequence"/>
</dbReference>
<proteinExistence type="predicted"/>
<evidence type="ECO:0000313" key="1">
    <source>
        <dbReference type="EMBL" id="KAF2216907.1"/>
    </source>
</evidence>
<protein>
    <submittedName>
        <fullName evidence="1">Uncharacterized protein</fullName>
    </submittedName>
</protein>
<gene>
    <name evidence="1" type="ORF">CERZMDRAFT_89729</name>
</gene>
<name>A0A6A6FTW8_9PEZI</name>
<keyword evidence="2" id="KW-1185">Reference proteome</keyword>
<organism evidence="1 2">
    <name type="scientific">Cercospora zeae-maydis SCOH1-5</name>
    <dbReference type="NCBI Taxonomy" id="717836"/>
    <lineage>
        <taxon>Eukaryota</taxon>
        <taxon>Fungi</taxon>
        <taxon>Dikarya</taxon>
        <taxon>Ascomycota</taxon>
        <taxon>Pezizomycotina</taxon>
        <taxon>Dothideomycetes</taxon>
        <taxon>Dothideomycetidae</taxon>
        <taxon>Mycosphaerellales</taxon>
        <taxon>Mycosphaerellaceae</taxon>
        <taxon>Cercospora</taxon>
    </lineage>
</organism>
<reference evidence="1" key="1">
    <citation type="journal article" date="2020" name="Stud. Mycol.">
        <title>101 Dothideomycetes genomes: a test case for predicting lifestyles and emergence of pathogens.</title>
        <authorList>
            <person name="Haridas S."/>
            <person name="Albert R."/>
            <person name="Binder M."/>
            <person name="Bloem J."/>
            <person name="Labutti K."/>
            <person name="Salamov A."/>
            <person name="Andreopoulos B."/>
            <person name="Baker S."/>
            <person name="Barry K."/>
            <person name="Bills G."/>
            <person name="Bluhm B."/>
            <person name="Cannon C."/>
            <person name="Castanera R."/>
            <person name="Culley D."/>
            <person name="Daum C."/>
            <person name="Ezra D."/>
            <person name="Gonzalez J."/>
            <person name="Henrissat B."/>
            <person name="Kuo A."/>
            <person name="Liang C."/>
            <person name="Lipzen A."/>
            <person name="Lutzoni F."/>
            <person name="Magnuson J."/>
            <person name="Mondo S."/>
            <person name="Nolan M."/>
            <person name="Ohm R."/>
            <person name="Pangilinan J."/>
            <person name="Park H.-J."/>
            <person name="Ramirez L."/>
            <person name="Alfaro M."/>
            <person name="Sun H."/>
            <person name="Tritt A."/>
            <person name="Yoshinaga Y."/>
            <person name="Zwiers L.-H."/>
            <person name="Turgeon B."/>
            <person name="Goodwin S."/>
            <person name="Spatafora J."/>
            <person name="Crous P."/>
            <person name="Grigoriev I."/>
        </authorList>
    </citation>
    <scope>NUCLEOTIDE SEQUENCE</scope>
    <source>
        <strain evidence="1">SCOH1-5</strain>
    </source>
</reference>
<evidence type="ECO:0000313" key="2">
    <source>
        <dbReference type="Proteomes" id="UP000799539"/>
    </source>
</evidence>
<dbReference type="AlphaFoldDB" id="A0A6A6FTW8"/>
<accession>A0A6A6FTW8</accession>
<dbReference type="EMBL" id="ML992663">
    <property type="protein sequence ID" value="KAF2216907.1"/>
    <property type="molecule type" value="Genomic_DNA"/>
</dbReference>
<sequence>MTTNYMICIQVFQDHWHSEGHEPASHSVRQRLLVELCLFVPLRSRDLCIESEKTRLPCEGRSNLGQISAALSGAETNTMAVGVSKDPENGMLQSSERLG</sequence>